<name>A0A1I4VNL2_9HYPH</name>
<keyword evidence="2" id="KW-1185">Reference proteome</keyword>
<dbReference type="SUPFAM" id="SSF53850">
    <property type="entry name" value="Periplasmic binding protein-like II"/>
    <property type="match status" value="1"/>
</dbReference>
<organism evidence="1 2">
    <name type="scientific">Methylobacterium pseudosasicola</name>
    <dbReference type="NCBI Taxonomy" id="582667"/>
    <lineage>
        <taxon>Bacteria</taxon>
        <taxon>Pseudomonadati</taxon>
        <taxon>Pseudomonadota</taxon>
        <taxon>Alphaproteobacteria</taxon>
        <taxon>Hyphomicrobiales</taxon>
        <taxon>Methylobacteriaceae</taxon>
        <taxon>Methylobacterium</taxon>
    </lineage>
</organism>
<proteinExistence type="predicted"/>
<evidence type="ECO:0000313" key="1">
    <source>
        <dbReference type="EMBL" id="SFN02878.1"/>
    </source>
</evidence>
<dbReference type="Proteomes" id="UP000199048">
    <property type="component" value="Unassembled WGS sequence"/>
</dbReference>
<dbReference type="STRING" id="582667.SAMN05192568_11123"/>
<sequence>MAAARAALKATAYKGEPVIVMAANDLEAARVSSTILADRLKQAGFTVDLQVMDWAALLARRTKKIGWSVFGIHALGLDLSSPLTNSAINFACKDAASSGFMCDTRVVGLFDRFAREPDPDKRRDIVGEIQSIVYGEGLVVPFGQFAQPAAYRTSLTGLIPSAIPLFWNVEKP</sequence>
<dbReference type="Gene3D" id="3.10.105.10">
    <property type="entry name" value="Dipeptide-binding Protein, Domain 3"/>
    <property type="match status" value="1"/>
</dbReference>
<protein>
    <submittedName>
        <fullName evidence="1">Peptide/nickel transport system substrate-binding protein</fullName>
    </submittedName>
</protein>
<dbReference type="RefSeq" id="WP_244537445.1">
    <property type="nucleotide sequence ID" value="NZ_FOTK01000112.1"/>
</dbReference>
<accession>A0A1I4VNL2</accession>
<evidence type="ECO:0000313" key="2">
    <source>
        <dbReference type="Proteomes" id="UP000199048"/>
    </source>
</evidence>
<dbReference type="EMBL" id="FOTK01000112">
    <property type="protein sequence ID" value="SFN02878.1"/>
    <property type="molecule type" value="Genomic_DNA"/>
</dbReference>
<dbReference type="AlphaFoldDB" id="A0A1I4VNL2"/>
<reference evidence="2" key="1">
    <citation type="submission" date="2016-10" db="EMBL/GenBank/DDBJ databases">
        <authorList>
            <person name="Varghese N."/>
            <person name="Submissions S."/>
        </authorList>
    </citation>
    <scope>NUCLEOTIDE SEQUENCE [LARGE SCALE GENOMIC DNA]</scope>
    <source>
        <strain evidence="2">BL36</strain>
    </source>
</reference>
<gene>
    <name evidence="1" type="ORF">SAMN05192568_11123</name>
</gene>